<dbReference type="InterPro" id="IPR043128">
    <property type="entry name" value="Rev_trsase/Diguanyl_cyclase"/>
</dbReference>
<organism evidence="3 4">
    <name type="scientific">Artemia franciscana</name>
    <name type="common">Brine shrimp</name>
    <name type="synonym">Artemia sanfranciscana</name>
    <dbReference type="NCBI Taxonomy" id="6661"/>
    <lineage>
        <taxon>Eukaryota</taxon>
        <taxon>Metazoa</taxon>
        <taxon>Ecdysozoa</taxon>
        <taxon>Arthropoda</taxon>
        <taxon>Crustacea</taxon>
        <taxon>Branchiopoda</taxon>
        <taxon>Anostraca</taxon>
        <taxon>Artemiidae</taxon>
        <taxon>Artemia</taxon>
    </lineage>
</organism>
<dbReference type="EMBL" id="JAVRJZ010000314">
    <property type="protein sequence ID" value="KAK2702488.1"/>
    <property type="molecule type" value="Genomic_DNA"/>
</dbReference>
<feature type="region of interest" description="Disordered" evidence="1">
    <location>
        <begin position="259"/>
        <end position="278"/>
    </location>
</feature>
<gene>
    <name evidence="3" type="ORF">QYM36_018900</name>
</gene>
<dbReference type="AlphaFoldDB" id="A0AA88H1T4"/>
<evidence type="ECO:0000313" key="3">
    <source>
        <dbReference type="EMBL" id="KAK2702488.1"/>
    </source>
</evidence>
<evidence type="ECO:0000256" key="1">
    <source>
        <dbReference type="SAM" id="MobiDB-lite"/>
    </source>
</evidence>
<dbReference type="PANTHER" id="PTHR33064:SF37">
    <property type="entry name" value="RIBONUCLEASE H"/>
    <property type="match status" value="1"/>
</dbReference>
<dbReference type="Proteomes" id="UP001187531">
    <property type="component" value="Unassembled WGS sequence"/>
</dbReference>
<sequence length="315" mass="35782">LQRREVIGSFIEVADDEISAYKAEIVNSKGRVDELKDRKNMENHPSTDARFIDKFDLVHLNRKPELCEKLKAMLIKCKTIFSVHAYDIGQNSLMEFKVDIDKSAPPPKPKSFNLPLKMQEVLQQHIYAMTKAGIIKPGRSEYCCPLFVIAKISEGKIPHKHEWTMENTRVIYDCREINKLVKDSAWPIRRIQDVLNQLSSKRNFSILDLKHAFFNVPLAEESQQYYSFSGPDGVQYVYRKLPQAADMAERSSVHGILTADRAEKSSVPEESAADMAERSSVHGILTADRAEKSSVPEELAADMAERSSVHGIFSR</sequence>
<reference evidence="3" key="1">
    <citation type="submission" date="2023-07" db="EMBL/GenBank/DDBJ databases">
        <title>Chromosome-level genome assembly of Artemia franciscana.</title>
        <authorList>
            <person name="Jo E."/>
        </authorList>
    </citation>
    <scope>NUCLEOTIDE SEQUENCE</scope>
    <source>
        <tissue evidence="3">Whole body</tissue>
    </source>
</reference>
<protein>
    <recommendedName>
        <fullName evidence="2">Reverse transcriptase domain-containing protein</fullName>
    </recommendedName>
</protein>
<accession>A0AA88H1T4</accession>
<dbReference type="GO" id="GO:0071897">
    <property type="term" value="P:DNA biosynthetic process"/>
    <property type="evidence" value="ECO:0007669"/>
    <property type="project" value="UniProtKB-ARBA"/>
</dbReference>
<dbReference type="InterPro" id="IPR043502">
    <property type="entry name" value="DNA/RNA_pol_sf"/>
</dbReference>
<comment type="caution">
    <text evidence="3">The sequence shown here is derived from an EMBL/GenBank/DDBJ whole genome shotgun (WGS) entry which is preliminary data.</text>
</comment>
<dbReference type="PANTHER" id="PTHR33064">
    <property type="entry name" value="POL PROTEIN"/>
    <property type="match status" value="1"/>
</dbReference>
<dbReference type="Gene3D" id="3.10.10.10">
    <property type="entry name" value="HIV Type 1 Reverse Transcriptase, subunit A, domain 1"/>
    <property type="match status" value="1"/>
</dbReference>
<name>A0AA88H1T4_ARTSF</name>
<dbReference type="InterPro" id="IPR051320">
    <property type="entry name" value="Viral_Replic_Matur_Polypro"/>
</dbReference>
<evidence type="ECO:0000259" key="2">
    <source>
        <dbReference type="Pfam" id="PF00078"/>
    </source>
</evidence>
<keyword evidence="4" id="KW-1185">Reference proteome</keyword>
<proteinExistence type="predicted"/>
<dbReference type="InterPro" id="IPR000477">
    <property type="entry name" value="RT_dom"/>
</dbReference>
<evidence type="ECO:0000313" key="4">
    <source>
        <dbReference type="Proteomes" id="UP001187531"/>
    </source>
</evidence>
<dbReference type="Pfam" id="PF00078">
    <property type="entry name" value="RVT_1"/>
    <property type="match status" value="1"/>
</dbReference>
<dbReference type="SUPFAM" id="SSF56672">
    <property type="entry name" value="DNA/RNA polymerases"/>
    <property type="match status" value="1"/>
</dbReference>
<feature type="domain" description="Reverse transcriptase" evidence="2">
    <location>
        <begin position="160"/>
        <end position="243"/>
    </location>
</feature>
<dbReference type="Gene3D" id="3.30.70.270">
    <property type="match status" value="1"/>
</dbReference>
<feature type="non-terminal residue" evidence="3">
    <location>
        <position position="1"/>
    </location>
</feature>